<name>A0A438N419_EXOME</name>
<keyword evidence="8 13" id="KW-0828">Tyrosine catabolism</keyword>
<dbReference type="InterPro" id="IPR036462">
    <property type="entry name" value="Fumarylacetoacetase_N_sf"/>
</dbReference>
<dbReference type="GO" id="GO:0006572">
    <property type="term" value="P:L-tyrosine catabolic process"/>
    <property type="evidence" value="ECO:0007669"/>
    <property type="project" value="UniProtKB-UniRule"/>
</dbReference>
<comment type="cofactor">
    <cofactor evidence="13">
        <name>Mg(2+)</name>
        <dbReference type="ChEBI" id="CHEBI:18420"/>
    </cofactor>
    <cofactor evidence="13">
        <name>Ca(2+)</name>
        <dbReference type="ChEBI" id="CHEBI:29108"/>
    </cofactor>
</comment>
<dbReference type="SUPFAM" id="SSF63433">
    <property type="entry name" value="Fumarylacetoacetate hydrolase, FAH, N-terminal domain"/>
    <property type="match status" value="1"/>
</dbReference>
<keyword evidence="4 12" id="KW-0479">Metal-binding</keyword>
<dbReference type="OrthoDB" id="9971669at2759"/>
<evidence type="ECO:0000256" key="7">
    <source>
        <dbReference type="ARBA" id="ARBA00022842"/>
    </source>
</evidence>
<dbReference type="GO" id="GO:0046872">
    <property type="term" value="F:metal ion binding"/>
    <property type="evidence" value="ECO:0007669"/>
    <property type="project" value="UniProtKB-UniRule"/>
</dbReference>
<evidence type="ECO:0000259" key="14">
    <source>
        <dbReference type="Pfam" id="PF01557"/>
    </source>
</evidence>
<dbReference type="AlphaFoldDB" id="A0A438N419"/>
<feature type="binding site" evidence="11">
    <location>
        <position position="131"/>
    </location>
    <ligand>
        <name>substrate</name>
    </ligand>
</feature>
<evidence type="ECO:0000313" key="16">
    <source>
        <dbReference type="EMBL" id="RVX70430.1"/>
    </source>
</evidence>
<dbReference type="EC" id="3.7.1.2" evidence="3 13"/>
<evidence type="ECO:0000256" key="8">
    <source>
        <dbReference type="ARBA" id="ARBA00022878"/>
    </source>
</evidence>
<feature type="binding site" evidence="12">
    <location>
        <position position="253"/>
    </location>
    <ligand>
        <name>Mg(2+)</name>
        <dbReference type="ChEBI" id="CHEBI:18420"/>
    </ligand>
</feature>
<evidence type="ECO:0000256" key="10">
    <source>
        <dbReference type="PIRSR" id="PIRSR605959-1"/>
    </source>
</evidence>
<evidence type="ECO:0000256" key="12">
    <source>
        <dbReference type="PIRSR" id="PIRSR605959-3"/>
    </source>
</evidence>
<evidence type="ECO:0000256" key="2">
    <source>
        <dbReference type="ARBA" id="ARBA00010211"/>
    </source>
</evidence>
<evidence type="ECO:0000313" key="17">
    <source>
        <dbReference type="Proteomes" id="UP000288859"/>
    </source>
</evidence>
<feature type="active site" description="Proton acceptor" evidence="10">
    <location>
        <position position="136"/>
    </location>
</feature>
<comment type="catalytic activity">
    <reaction evidence="13">
        <text>4-fumarylacetoacetate + H2O = acetoacetate + fumarate + H(+)</text>
        <dbReference type="Rhea" id="RHEA:10244"/>
        <dbReference type="ChEBI" id="CHEBI:13705"/>
        <dbReference type="ChEBI" id="CHEBI:15377"/>
        <dbReference type="ChEBI" id="CHEBI:15378"/>
        <dbReference type="ChEBI" id="CHEBI:18034"/>
        <dbReference type="ChEBI" id="CHEBI:29806"/>
        <dbReference type="EC" id="3.7.1.2"/>
    </reaction>
</comment>
<dbReference type="EMBL" id="NAJM01000023">
    <property type="protein sequence ID" value="RVX70430.1"/>
    <property type="molecule type" value="Genomic_DNA"/>
</dbReference>
<dbReference type="PANTHER" id="PTHR43069:SF2">
    <property type="entry name" value="FUMARYLACETOACETASE"/>
    <property type="match status" value="1"/>
</dbReference>
<keyword evidence="5 13" id="KW-0378">Hydrolase</keyword>
<comment type="pathway">
    <text evidence="1 13">Amino-acid degradation; L-phenylalanine degradation; acetoacetate and fumarate from L-phenylalanine: step 6/6.</text>
</comment>
<proteinExistence type="inferred from homology"/>
<comment type="similarity">
    <text evidence="2 13">Belongs to the FAH family.</text>
</comment>
<reference evidence="16 17" key="1">
    <citation type="submission" date="2017-03" db="EMBL/GenBank/DDBJ databases">
        <title>Genomes of endolithic fungi from Antarctica.</title>
        <authorList>
            <person name="Coleine C."/>
            <person name="Masonjones S."/>
            <person name="Stajich J.E."/>
        </authorList>
    </citation>
    <scope>NUCLEOTIDE SEQUENCE [LARGE SCALE GENOMIC DNA]</scope>
    <source>
        <strain evidence="16 17">CCFEE 6314</strain>
    </source>
</reference>
<organism evidence="16 17">
    <name type="scientific">Exophiala mesophila</name>
    <name type="common">Black yeast-like fungus</name>
    <dbReference type="NCBI Taxonomy" id="212818"/>
    <lineage>
        <taxon>Eukaryota</taxon>
        <taxon>Fungi</taxon>
        <taxon>Dikarya</taxon>
        <taxon>Ascomycota</taxon>
        <taxon>Pezizomycotina</taxon>
        <taxon>Eurotiomycetes</taxon>
        <taxon>Chaetothyriomycetidae</taxon>
        <taxon>Chaetothyriales</taxon>
        <taxon>Herpotrichiellaceae</taxon>
        <taxon>Exophiala</taxon>
    </lineage>
</organism>
<feature type="binding site" evidence="11">
    <location>
        <position position="351"/>
    </location>
    <ligand>
        <name>substrate</name>
    </ligand>
</feature>
<evidence type="ECO:0000256" key="1">
    <source>
        <dbReference type="ARBA" id="ARBA00004782"/>
    </source>
</evidence>
<evidence type="ECO:0000256" key="6">
    <source>
        <dbReference type="ARBA" id="ARBA00022837"/>
    </source>
</evidence>
<gene>
    <name evidence="16" type="ORF">B0A52_05929</name>
</gene>
<feature type="binding site" evidence="12">
    <location>
        <position position="201"/>
    </location>
    <ligand>
        <name>Ca(2+)</name>
        <dbReference type="ChEBI" id="CHEBI:29108"/>
    </ligand>
</feature>
<evidence type="ECO:0000259" key="15">
    <source>
        <dbReference type="Pfam" id="PF09298"/>
    </source>
</evidence>
<evidence type="ECO:0000256" key="4">
    <source>
        <dbReference type="ARBA" id="ARBA00022723"/>
    </source>
</evidence>
<dbReference type="UniPathway" id="UPA00139">
    <property type="reaction ID" value="UER00341"/>
</dbReference>
<dbReference type="VEuPathDB" id="FungiDB:PV10_03909"/>
<feature type="binding site" evidence="12">
    <location>
        <position position="199"/>
    </location>
    <ligand>
        <name>Ca(2+)</name>
        <dbReference type="ChEBI" id="CHEBI:29108"/>
    </ligand>
</feature>
<feature type="binding site" evidence="11">
    <location>
        <position position="142"/>
    </location>
    <ligand>
        <name>substrate</name>
    </ligand>
</feature>
<dbReference type="Proteomes" id="UP000288859">
    <property type="component" value="Unassembled WGS sequence"/>
</dbReference>
<evidence type="ECO:0000256" key="13">
    <source>
        <dbReference type="RuleBase" id="RU366008"/>
    </source>
</evidence>
<dbReference type="InterPro" id="IPR036663">
    <property type="entry name" value="Fumarylacetoacetase_C_sf"/>
</dbReference>
<dbReference type="Pfam" id="PF09298">
    <property type="entry name" value="FAA_hydrolase_N"/>
    <property type="match status" value="1"/>
</dbReference>
<feature type="binding site" evidence="12">
    <location>
        <position position="257"/>
    </location>
    <ligand>
        <name>Mg(2+)</name>
        <dbReference type="ChEBI" id="CHEBI:18420"/>
    </ligand>
</feature>
<dbReference type="InterPro" id="IPR015377">
    <property type="entry name" value="Fumarylacetoacetase_N"/>
</dbReference>
<dbReference type="GO" id="GO:1902000">
    <property type="term" value="P:homogentisate catabolic process"/>
    <property type="evidence" value="ECO:0007669"/>
    <property type="project" value="TreeGrafter"/>
</dbReference>
<feature type="binding site" evidence="12">
    <location>
        <position position="129"/>
    </location>
    <ligand>
        <name>Ca(2+)</name>
        <dbReference type="ChEBI" id="CHEBI:29108"/>
    </ligand>
</feature>
<dbReference type="Pfam" id="PF01557">
    <property type="entry name" value="FAA_hydrolase"/>
    <property type="match status" value="1"/>
</dbReference>
<dbReference type="Gene3D" id="3.90.850.10">
    <property type="entry name" value="Fumarylacetoacetase-like, C-terminal domain"/>
    <property type="match status" value="1"/>
</dbReference>
<evidence type="ECO:0000256" key="9">
    <source>
        <dbReference type="ARBA" id="ARBA00023232"/>
    </source>
</evidence>
<dbReference type="InterPro" id="IPR011234">
    <property type="entry name" value="Fumarylacetoacetase-like_C"/>
</dbReference>
<dbReference type="Gene3D" id="2.30.30.230">
    <property type="entry name" value="Fumarylacetoacetase, N-terminal domain"/>
    <property type="match status" value="1"/>
</dbReference>
<feature type="domain" description="Fumarylacetoacetase N-terminal" evidence="15">
    <location>
        <begin position="18"/>
        <end position="121"/>
    </location>
</feature>
<feature type="binding site" evidence="11">
    <location>
        <position position="240"/>
    </location>
    <ligand>
        <name>substrate</name>
    </ligand>
</feature>
<dbReference type="InterPro" id="IPR005959">
    <property type="entry name" value="Fumarylacetoacetase"/>
</dbReference>
<keyword evidence="6 12" id="KW-0106">Calcium</keyword>
<feature type="domain" description="Fumarylacetoacetase-like C-terminal" evidence="14">
    <location>
        <begin position="136"/>
        <end position="420"/>
    </location>
</feature>
<evidence type="ECO:0000256" key="5">
    <source>
        <dbReference type="ARBA" id="ARBA00022801"/>
    </source>
</evidence>
<protein>
    <recommendedName>
        <fullName evidence="3 13">Fumarylacetoacetase</fullName>
        <ecNumber evidence="3 13">3.7.1.2</ecNumber>
    </recommendedName>
    <alternativeName>
        <fullName evidence="13">Fumarylacetoacetate hydrolase</fullName>
    </alternativeName>
</protein>
<accession>A0A438N419</accession>
<dbReference type="GO" id="GO:0006559">
    <property type="term" value="P:L-phenylalanine catabolic process"/>
    <property type="evidence" value="ECO:0007669"/>
    <property type="project" value="UniProtKB-UniRule"/>
</dbReference>
<dbReference type="PANTHER" id="PTHR43069">
    <property type="entry name" value="FUMARYLACETOACETASE"/>
    <property type="match status" value="1"/>
</dbReference>
<dbReference type="GO" id="GO:0004334">
    <property type="term" value="F:fumarylacetoacetase activity"/>
    <property type="evidence" value="ECO:0007669"/>
    <property type="project" value="UniProtKB-UniRule"/>
</dbReference>
<sequence length="438" mass="47268">MGPSYPLQVAQDSPFGIHNIPFGIISEGKDGVKKAATAVGEYAIVLDALLKYGIFEAAKLPADIFLQPTLNQFAALPTQDRRLVRSTIIAHLENKDSPLFQDASLNRSAFVPIDQVEVHMPVSVTDYTDFFSSLVHAENALRPFEIPVPAAFYEYPMGYNGRISSIAVSGTDFARPCGIFRTTPDAPTSFQASRKLDFEVEMAAIISTPVADGKRISAKEAPDHIFGYVLLNDWSSRDIQKHEMTPFGPFHSKSFRTSISPWVVTLDALSHSRCSLPASMPVSAAPLLDCDERNHGLYDISLSAKITRNGEEVEIVRSNLADAHWSPFQMAAYQSSSGCGLHTGDILGTGTLSSPDLRGSGSDTKGSWSTFGCMAEINATGHALPTVGGSKIEWLEDGDKLQFEGWFTTANGQRGGFGGVTGTVKPALLAGIHNTPKL</sequence>
<keyword evidence="7 12" id="KW-0460">Magnesium</keyword>
<dbReference type="SUPFAM" id="SSF56529">
    <property type="entry name" value="FAH"/>
    <property type="match status" value="1"/>
</dbReference>
<evidence type="ECO:0000256" key="11">
    <source>
        <dbReference type="PIRSR" id="PIRSR605959-2"/>
    </source>
</evidence>
<evidence type="ECO:0000256" key="3">
    <source>
        <dbReference type="ARBA" id="ARBA00012094"/>
    </source>
</evidence>
<feature type="binding site" evidence="12">
    <location>
        <position position="233"/>
    </location>
    <ligand>
        <name>Mg(2+)</name>
        <dbReference type="ChEBI" id="CHEBI:18420"/>
    </ligand>
</feature>
<keyword evidence="9 13" id="KW-0585">Phenylalanine catabolism</keyword>
<comment type="caution">
    <text evidence="16">The sequence shown here is derived from an EMBL/GenBank/DDBJ whole genome shotgun (WGS) entry which is preliminary data.</text>
</comment>